<dbReference type="GO" id="GO:0003677">
    <property type="term" value="F:DNA binding"/>
    <property type="evidence" value="ECO:0007669"/>
    <property type="project" value="UniProtKB-KW"/>
</dbReference>
<feature type="compositionally biased region" description="Low complexity" evidence="5">
    <location>
        <begin position="298"/>
        <end position="308"/>
    </location>
</feature>
<evidence type="ECO:0000256" key="1">
    <source>
        <dbReference type="ARBA" id="ARBA00009437"/>
    </source>
</evidence>
<dbReference type="SUPFAM" id="SSF53850">
    <property type="entry name" value="Periplasmic binding protein-like II"/>
    <property type="match status" value="1"/>
</dbReference>
<dbReference type="Proteomes" id="UP000318416">
    <property type="component" value="Unassembled WGS sequence"/>
</dbReference>
<reference evidence="7 8" key="1">
    <citation type="submission" date="2019-06" db="EMBL/GenBank/DDBJ databases">
        <title>Sequencing the genomes of 1000 actinobacteria strains.</title>
        <authorList>
            <person name="Klenk H.-P."/>
        </authorList>
    </citation>
    <scope>NUCLEOTIDE SEQUENCE [LARGE SCALE GENOMIC DNA]</scope>
    <source>
        <strain evidence="7 8">DSM 41649</strain>
    </source>
</reference>
<dbReference type="Gene3D" id="3.40.190.290">
    <property type="match status" value="1"/>
</dbReference>
<dbReference type="PRINTS" id="PR00039">
    <property type="entry name" value="HTHLYSR"/>
</dbReference>
<evidence type="ECO:0000259" key="6">
    <source>
        <dbReference type="PROSITE" id="PS50931"/>
    </source>
</evidence>
<dbReference type="InterPro" id="IPR000847">
    <property type="entry name" value="LysR_HTH_N"/>
</dbReference>
<evidence type="ECO:0000313" key="8">
    <source>
        <dbReference type="Proteomes" id="UP000318416"/>
    </source>
</evidence>
<keyword evidence="8" id="KW-1185">Reference proteome</keyword>
<dbReference type="EMBL" id="VIVR01000001">
    <property type="protein sequence ID" value="TWE21587.1"/>
    <property type="molecule type" value="Genomic_DNA"/>
</dbReference>
<evidence type="ECO:0000256" key="5">
    <source>
        <dbReference type="SAM" id="MobiDB-lite"/>
    </source>
</evidence>
<dbReference type="RefSeq" id="WP_145796602.1">
    <property type="nucleotide sequence ID" value="NZ_BAAABR010000024.1"/>
</dbReference>
<comment type="caution">
    <text evidence="7">The sequence shown here is derived from an EMBL/GenBank/DDBJ whole genome shotgun (WGS) entry which is preliminary data.</text>
</comment>
<name>A0A561F140_9ACTN</name>
<dbReference type="PANTHER" id="PTHR30346">
    <property type="entry name" value="TRANSCRIPTIONAL DUAL REGULATOR HCAR-RELATED"/>
    <property type="match status" value="1"/>
</dbReference>
<keyword evidence="4" id="KW-0804">Transcription</keyword>
<dbReference type="OrthoDB" id="3171102at2"/>
<dbReference type="InterPro" id="IPR005119">
    <property type="entry name" value="LysR_subst-bd"/>
</dbReference>
<dbReference type="GO" id="GO:0032993">
    <property type="term" value="C:protein-DNA complex"/>
    <property type="evidence" value="ECO:0007669"/>
    <property type="project" value="TreeGrafter"/>
</dbReference>
<comment type="similarity">
    <text evidence="1">Belongs to the LysR transcriptional regulatory family.</text>
</comment>
<evidence type="ECO:0000256" key="4">
    <source>
        <dbReference type="ARBA" id="ARBA00023163"/>
    </source>
</evidence>
<dbReference type="Pfam" id="PF00126">
    <property type="entry name" value="HTH_1"/>
    <property type="match status" value="1"/>
</dbReference>
<evidence type="ECO:0000313" key="7">
    <source>
        <dbReference type="EMBL" id="TWE21587.1"/>
    </source>
</evidence>
<dbReference type="Pfam" id="PF03466">
    <property type="entry name" value="LysR_substrate"/>
    <property type="match status" value="1"/>
</dbReference>
<dbReference type="Gene3D" id="1.10.10.10">
    <property type="entry name" value="Winged helix-like DNA-binding domain superfamily/Winged helix DNA-binding domain"/>
    <property type="match status" value="1"/>
</dbReference>
<accession>A0A561F140</accession>
<dbReference type="AlphaFoldDB" id="A0A561F140"/>
<keyword evidence="2" id="KW-0805">Transcription regulation</keyword>
<proteinExistence type="inferred from homology"/>
<sequence length="330" mass="35185">MELEIRHLRIICAIDETGSLTRAAAALRLTQPGLSAQLRRIETLLGGPLFDRSSSGAVPTAYGEAVLARARAVLPAIDDLLGTTAPASRSGGAVPHFRLGSVNAPLLGGLITALKAHHPGARIVTRGQGSSVPLVDDVANGRLDLAVVGDSPGYELAPRPGVALHPVATEPLFVALPADHRLAARDEVTLDELADADWASPPPDDDRVREYWSTTFLATGQRMRTAHEVEGRLLLEVVRSGHAVSLCQATFEEVPGIAVRPIAGSPLWYRHLLAWHRAGPLTHLGPALARRAGETHRAAASRSPAYRRWLQNHRTEPPAADTADGPDADR</sequence>
<dbReference type="PANTHER" id="PTHR30346:SF30">
    <property type="entry name" value="SMALL NEUTRAL PROTEASE REGULATORY PROTEIN"/>
    <property type="match status" value="1"/>
</dbReference>
<dbReference type="InterPro" id="IPR036390">
    <property type="entry name" value="WH_DNA-bd_sf"/>
</dbReference>
<dbReference type="GO" id="GO:0003700">
    <property type="term" value="F:DNA-binding transcription factor activity"/>
    <property type="evidence" value="ECO:0007669"/>
    <property type="project" value="InterPro"/>
</dbReference>
<evidence type="ECO:0000256" key="2">
    <source>
        <dbReference type="ARBA" id="ARBA00023015"/>
    </source>
</evidence>
<feature type="domain" description="HTH lysR-type" evidence="6">
    <location>
        <begin position="3"/>
        <end position="60"/>
    </location>
</feature>
<organism evidence="7 8">
    <name type="scientific">Kitasatospora atroaurantiaca</name>
    <dbReference type="NCBI Taxonomy" id="285545"/>
    <lineage>
        <taxon>Bacteria</taxon>
        <taxon>Bacillati</taxon>
        <taxon>Actinomycetota</taxon>
        <taxon>Actinomycetes</taxon>
        <taxon>Kitasatosporales</taxon>
        <taxon>Streptomycetaceae</taxon>
        <taxon>Kitasatospora</taxon>
    </lineage>
</organism>
<dbReference type="CDD" id="cd08414">
    <property type="entry name" value="PBP2_LTTR_aromatics_like"/>
    <property type="match status" value="1"/>
</dbReference>
<protein>
    <submittedName>
        <fullName evidence="7">DNA-binding transcriptional LysR family regulator</fullName>
    </submittedName>
</protein>
<dbReference type="PROSITE" id="PS50931">
    <property type="entry name" value="HTH_LYSR"/>
    <property type="match status" value="1"/>
</dbReference>
<dbReference type="SUPFAM" id="SSF46785">
    <property type="entry name" value="Winged helix' DNA-binding domain"/>
    <property type="match status" value="1"/>
</dbReference>
<gene>
    <name evidence="7" type="ORF">FB465_6781</name>
</gene>
<feature type="compositionally biased region" description="Low complexity" evidence="5">
    <location>
        <begin position="317"/>
        <end position="330"/>
    </location>
</feature>
<dbReference type="InterPro" id="IPR036388">
    <property type="entry name" value="WH-like_DNA-bd_sf"/>
</dbReference>
<keyword evidence="3 7" id="KW-0238">DNA-binding</keyword>
<evidence type="ECO:0000256" key="3">
    <source>
        <dbReference type="ARBA" id="ARBA00023125"/>
    </source>
</evidence>
<feature type="region of interest" description="Disordered" evidence="5">
    <location>
        <begin position="292"/>
        <end position="330"/>
    </location>
</feature>